<dbReference type="PANTHER" id="PTHR38038:SF1">
    <property type="entry name" value="PENICILLIN-BINDING PROTEIN ACTIVATOR LPOA"/>
    <property type="match status" value="1"/>
</dbReference>
<dbReference type="AlphaFoldDB" id="A0A1M5WSL9"/>
<organism evidence="10 11">
    <name type="scientific">Vibrio aerogenes CECT 7868</name>
    <dbReference type="NCBI Taxonomy" id="1216006"/>
    <lineage>
        <taxon>Bacteria</taxon>
        <taxon>Pseudomonadati</taxon>
        <taxon>Pseudomonadota</taxon>
        <taxon>Gammaproteobacteria</taxon>
        <taxon>Vibrionales</taxon>
        <taxon>Vibrionaceae</taxon>
        <taxon>Vibrio</taxon>
    </lineage>
</organism>
<evidence type="ECO:0000256" key="6">
    <source>
        <dbReference type="ARBA" id="ARBA00023237"/>
    </source>
</evidence>
<evidence type="ECO:0000256" key="8">
    <source>
        <dbReference type="HAMAP-Rule" id="MF_01890"/>
    </source>
</evidence>
<proteinExistence type="inferred from homology"/>
<comment type="similarity">
    <text evidence="8">Belongs to the LpoA family.</text>
</comment>
<dbReference type="Proteomes" id="UP000184608">
    <property type="component" value="Unassembled WGS sequence"/>
</dbReference>
<evidence type="ECO:0000256" key="7">
    <source>
        <dbReference type="ARBA" id="ARBA00023288"/>
    </source>
</evidence>
<dbReference type="GO" id="GO:0031241">
    <property type="term" value="C:periplasmic side of cell outer membrane"/>
    <property type="evidence" value="ECO:0007669"/>
    <property type="project" value="UniProtKB-UniRule"/>
</dbReference>
<dbReference type="Pfam" id="PF04348">
    <property type="entry name" value="LppC"/>
    <property type="match status" value="1"/>
</dbReference>
<keyword evidence="3 8" id="KW-0573">Peptidoglycan synthesis</keyword>
<dbReference type="PROSITE" id="PS51257">
    <property type="entry name" value="PROKAR_LIPOPROTEIN"/>
    <property type="match status" value="1"/>
</dbReference>
<evidence type="ECO:0000256" key="5">
    <source>
        <dbReference type="ARBA" id="ARBA00023139"/>
    </source>
</evidence>
<accession>A0A1M5WSL9</accession>
<keyword evidence="11" id="KW-1185">Reference proteome</keyword>
<feature type="signal peptide" evidence="9">
    <location>
        <begin position="1"/>
        <end position="28"/>
    </location>
</feature>
<dbReference type="InterPro" id="IPR011990">
    <property type="entry name" value="TPR-like_helical_dom_sf"/>
</dbReference>
<gene>
    <name evidence="8 10" type="primary">lpoA</name>
    <name evidence="10" type="ORF">VA7868_00847</name>
</gene>
<sequence length="603" mass="68771">MAKKKHTRFNFVRLITSMMLTVFLVACSSRPSVPTRPDISETPSQSAQTYLMRADSTDGAIRNDWLIMALKAAIKAKQVTQANLLLFRLTKETLSEQQLAEWQLARARLLLNNGQYKTALKQLTFKVWWKLKDKQWLSFYQTRAALFTRLGRSFETARALNNEYNYSSDQQKERLAHQIWQNLTRYSASEITGLTVESDEDQLAGWLQLAIYMKVLDNNIAQLKNTLEKWLAENKDHPAVKYMPAEVQSVLSMKISTPKQIALLLPITGKFSHQAQLIRDGFMFAMMNNRERNANITMTVMDTHAQSLQNIARMIKQKNIDFVVGPLVKENITRLQDIEKAQNHQIQMLALNIPESTDKNANICYFALSPEQEAAQAAKHLFRLGYQYPMILVPQGNYGNRVSDAFRTEWEKYSKHAVSISTFGDKKHLQKDINTAFGLKESQQNIAQMQSLLGIKLKSQPRSRRDVDAVYIVANSAELTLIKPFIEVAINPDTTQPRLFSSSRSNSGKNKYEDLTGVTFSDIPLLINPQASVKEQMDSLWPKDSNGEKRLKAMGMDAYTLMLELSQMKAVSDYQVQGQTGLLSIDNRCVVQQELSWGKYDDL</sequence>
<dbReference type="Gene3D" id="1.25.40.650">
    <property type="match status" value="1"/>
</dbReference>
<keyword evidence="4 8" id="KW-0472">Membrane</keyword>
<protein>
    <recommendedName>
        <fullName evidence="8">Penicillin-binding protein activator LpoA</fullName>
        <shortName evidence="8">PBP activator LpoA</shortName>
    </recommendedName>
</protein>
<dbReference type="EMBL" id="FQXZ01000007">
    <property type="protein sequence ID" value="SHH90458.1"/>
    <property type="molecule type" value="Genomic_DNA"/>
</dbReference>
<evidence type="ECO:0000313" key="11">
    <source>
        <dbReference type="Proteomes" id="UP000184608"/>
    </source>
</evidence>
<comment type="function">
    <text evidence="8">Regulator of peptidoglycan synthesis that is essential for the function of penicillin-binding protein 1A (PBP1a).</text>
</comment>
<comment type="subunit">
    <text evidence="8">Interacts with PBP1a.</text>
</comment>
<evidence type="ECO:0000256" key="2">
    <source>
        <dbReference type="ARBA" id="ARBA00022960"/>
    </source>
</evidence>
<evidence type="ECO:0000313" key="10">
    <source>
        <dbReference type="EMBL" id="SHH90458.1"/>
    </source>
</evidence>
<dbReference type="SUPFAM" id="SSF53822">
    <property type="entry name" value="Periplasmic binding protein-like I"/>
    <property type="match status" value="1"/>
</dbReference>
<dbReference type="InterPro" id="IPR028082">
    <property type="entry name" value="Peripla_BP_I"/>
</dbReference>
<dbReference type="CDD" id="cd06339">
    <property type="entry name" value="PBP1_YraM_LppC_lipoprotein-like"/>
    <property type="match status" value="1"/>
</dbReference>
<dbReference type="PANTHER" id="PTHR38038">
    <property type="entry name" value="PENICILLIN-BINDING PROTEIN ACTIVATOR LPOA"/>
    <property type="match status" value="1"/>
</dbReference>
<reference evidence="10 11" key="1">
    <citation type="submission" date="2016-11" db="EMBL/GenBank/DDBJ databases">
        <authorList>
            <person name="Jaros S."/>
            <person name="Januszkiewicz K."/>
            <person name="Wedrychowicz H."/>
        </authorList>
    </citation>
    <scope>NUCLEOTIDE SEQUENCE [LARGE SCALE GENOMIC DNA]</scope>
    <source>
        <strain evidence="10 11">CECT 7868</strain>
    </source>
</reference>
<dbReference type="RefSeq" id="WP_073602603.1">
    <property type="nucleotide sequence ID" value="NZ_FQXZ01000007.1"/>
</dbReference>
<dbReference type="STRING" id="1216006.VA7868_00847"/>
<name>A0A1M5WSL9_9VIBR</name>
<keyword evidence="1 8" id="KW-0732">Signal</keyword>
<dbReference type="GO" id="GO:0030234">
    <property type="term" value="F:enzyme regulator activity"/>
    <property type="evidence" value="ECO:0007669"/>
    <property type="project" value="UniProtKB-UniRule"/>
</dbReference>
<dbReference type="Gene3D" id="1.25.40.10">
    <property type="entry name" value="Tetratricopeptide repeat domain"/>
    <property type="match status" value="1"/>
</dbReference>
<feature type="chain" id="PRO_5013246049" description="Penicillin-binding protein activator LpoA" evidence="9">
    <location>
        <begin position="29"/>
        <end position="603"/>
    </location>
</feature>
<dbReference type="HAMAP" id="MF_01890">
    <property type="entry name" value="LpoA"/>
    <property type="match status" value="1"/>
</dbReference>
<evidence type="ECO:0000256" key="4">
    <source>
        <dbReference type="ARBA" id="ARBA00023136"/>
    </source>
</evidence>
<keyword evidence="5 8" id="KW-0564">Palmitate</keyword>
<dbReference type="GO" id="GO:0008360">
    <property type="term" value="P:regulation of cell shape"/>
    <property type="evidence" value="ECO:0007669"/>
    <property type="project" value="UniProtKB-KW"/>
</dbReference>
<keyword evidence="6 8" id="KW-0998">Cell outer membrane</keyword>
<dbReference type="OrthoDB" id="6708821at2"/>
<evidence type="ECO:0000256" key="1">
    <source>
        <dbReference type="ARBA" id="ARBA00022729"/>
    </source>
</evidence>
<dbReference type="InterPro" id="IPR007443">
    <property type="entry name" value="LpoA"/>
</dbReference>
<dbReference type="Gene3D" id="3.40.50.2300">
    <property type="match status" value="2"/>
</dbReference>
<keyword evidence="2 8" id="KW-0133">Cell shape</keyword>
<evidence type="ECO:0000256" key="3">
    <source>
        <dbReference type="ARBA" id="ARBA00022984"/>
    </source>
</evidence>
<keyword evidence="7 8" id="KW-0449">Lipoprotein</keyword>
<evidence type="ECO:0000256" key="9">
    <source>
        <dbReference type="SAM" id="SignalP"/>
    </source>
</evidence>
<dbReference type="GO" id="GO:0009252">
    <property type="term" value="P:peptidoglycan biosynthetic process"/>
    <property type="evidence" value="ECO:0007669"/>
    <property type="project" value="UniProtKB-UniRule"/>
</dbReference>
<comment type="subcellular location">
    <subcellularLocation>
        <location evidence="8">Cell outer membrane</location>
        <topology evidence="8">Lipid-anchor</topology>
        <orientation evidence="8">Periplasmic side</orientation>
    </subcellularLocation>
</comment>